<comment type="caution">
    <text evidence="3">The sequence shown here is derived from an EMBL/GenBank/DDBJ whole genome shotgun (WGS) entry which is preliminary data.</text>
</comment>
<feature type="region of interest" description="Disordered" evidence="2">
    <location>
        <begin position="347"/>
        <end position="369"/>
    </location>
</feature>
<protein>
    <submittedName>
        <fullName evidence="3">Uncharacterized protein</fullName>
    </submittedName>
</protein>
<evidence type="ECO:0000313" key="4">
    <source>
        <dbReference type="Proteomes" id="UP001374584"/>
    </source>
</evidence>
<name>A0AAN9RDG7_PHACN</name>
<keyword evidence="4" id="KW-1185">Reference proteome</keyword>
<proteinExistence type="predicted"/>
<feature type="compositionally biased region" description="Polar residues" evidence="2">
    <location>
        <begin position="256"/>
        <end position="270"/>
    </location>
</feature>
<keyword evidence="1" id="KW-0175">Coiled coil</keyword>
<dbReference type="EMBL" id="JAYMYR010000004">
    <property type="protein sequence ID" value="KAK7367189.1"/>
    <property type="molecule type" value="Genomic_DNA"/>
</dbReference>
<feature type="coiled-coil region" evidence="1">
    <location>
        <begin position="165"/>
        <end position="199"/>
    </location>
</feature>
<reference evidence="3 4" key="1">
    <citation type="submission" date="2024-01" db="EMBL/GenBank/DDBJ databases">
        <title>The genomes of 5 underutilized Papilionoideae crops provide insights into root nodulation and disease resistanc.</title>
        <authorList>
            <person name="Jiang F."/>
        </authorList>
    </citation>
    <scope>NUCLEOTIDE SEQUENCE [LARGE SCALE GENOMIC DNA]</scope>
    <source>
        <strain evidence="3">JINMINGXINNONG_FW02</strain>
        <tissue evidence="3">Leaves</tissue>
    </source>
</reference>
<organism evidence="3 4">
    <name type="scientific">Phaseolus coccineus</name>
    <name type="common">Scarlet runner bean</name>
    <name type="synonym">Phaseolus multiflorus</name>
    <dbReference type="NCBI Taxonomy" id="3886"/>
    <lineage>
        <taxon>Eukaryota</taxon>
        <taxon>Viridiplantae</taxon>
        <taxon>Streptophyta</taxon>
        <taxon>Embryophyta</taxon>
        <taxon>Tracheophyta</taxon>
        <taxon>Spermatophyta</taxon>
        <taxon>Magnoliopsida</taxon>
        <taxon>eudicotyledons</taxon>
        <taxon>Gunneridae</taxon>
        <taxon>Pentapetalae</taxon>
        <taxon>rosids</taxon>
        <taxon>fabids</taxon>
        <taxon>Fabales</taxon>
        <taxon>Fabaceae</taxon>
        <taxon>Papilionoideae</taxon>
        <taxon>50 kb inversion clade</taxon>
        <taxon>NPAAA clade</taxon>
        <taxon>indigoferoid/millettioid clade</taxon>
        <taxon>Phaseoleae</taxon>
        <taxon>Phaseolus</taxon>
    </lineage>
</organism>
<dbReference type="Proteomes" id="UP001374584">
    <property type="component" value="Unassembled WGS sequence"/>
</dbReference>
<evidence type="ECO:0000256" key="2">
    <source>
        <dbReference type="SAM" id="MobiDB-lite"/>
    </source>
</evidence>
<sequence>MVVRKVENGVMMLNLTSASGFSSPTPSPPSSPPILFLFAKTLIHTSPFSLECSIGSESTCQLFGLLTAYSFVRSMENVCDVNHLDADVLLPPRKRLLAGLKKQSSDGDAAASPSLVVTSCVTVSEAVSSSPSSYSVEFEARLKNLLSSHPTNPNLTPEEVVEASKAEAVAAVKTAKAARAAAEEKAEIAAKAVAAAKRALDLIASFSEEAMSGKERNPKKNKLKKHLPVHLLYKKYQKIENCGTDEELAQKLHRAMNSSPRISKNSPNSDSKGRKYKKPKNFSSFEMTPVSDSHMVNGQDFLSLNNGHTMVGKVNFEGSVQEACSSKEDKKEFRYDRSSQMVVIYNGEAESSQSKEKNSEDLSSVGKKRGRVKLKKLPLSICTSKDRAQPKEGVRARSVPLAEMNAGNHVGNKPLFPMESSTDRVMPIEATSTCKCQEFKTPACIKQSKAVQS</sequence>
<gene>
    <name evidence="3" type="ORF">VNO80_09198</name>
</gene>
<dbReference type="PANTHER" id="PTHR35477:SF1">
    <property type="entry name" value="OS06G0728500 PROTEIN"/>
    <property type="match status" value="1"/>
</dbReference>
<evidence type="ECO:0000256" key="1">
    <source>
        <dbReference type="SAM" id="Coils"/>
    </source>
</evidence>
<accession>A0AAN9RDG7</accession>
<dbReference type="AlphaFoldDB" id="A0AAN9RDG7"/>
<dbReference type="PANTHER" id="PTHR35477">
    <property type="entry name" value="OS06G0728500 PROTEIN"/>
    <property type="match status" value="1"/>
</dbReference>
<feature type="region of interest" description="Disordered" evidence="2">
    <location>
        <begin position="255"/>
        <end position="289"/>
    </location>
</feature>
<evidence type="ECO:0000313" key="3">
    <source>
        <dbReference type="EMBL" id="KAK7367189.1"/>
    </source>
</evidence>